<feature type="compositionally biased region" description="Low complexity" evidence="1">
    <location>
        <begin position="608"/>
        <end position="622"/>
    </location>
</feature>
<feature type="region of interest" description="Disordered" evidence="1">
    <location>
        <begin position="747"/>
        <end position="784"/>
    </location>
</feature>
<evidence type="ECO:0000313" key="4">
    <source>
        <dbReference type="Proteomes" id="UP001050691"/>
    </source>
</evidence>
<feature type="compositionally biased region" description="Basic and acidic residues" evidence="1">
    <location>
        <begin position="863"/>
        <end position="881"/>
    </location>
</feature>
<feature type="region of interest" description="Disordered" evidence="1">
    <location>
        <begin position="1128"/>
        <end position="1192"/>
    </location>
</feature>
<protein>
    <recommendedName>
        <fullName evidence="2">Nitrogen regulatory protein areA GATA-like domain-containing protein</fullName>
    </recommendedName>
</protein>
<evidence type="ECO:0000313" key="3">
    <source>
        <dbReference type="EMBL" id="GJJ08337.1"/>
    </source>
</evidence>
<evidence type="ECO:0000259" key="2">
    <source>
        <dbReference type="Pfam" id="PF08550"/>
    </source>
</evidence>
<dbReference type="InterPro" id="IPR053043">
    <property type="entry name" value="Ras-cAMP_regulatory"/>
</dbReference>
<dbReference type="EMBL" id="BPWL01000003">
    <property type="protein sequence ID" value="GJJ08337.1"/>
    <property type="molecule type" value="Genomic_DNA"/>
</dbReference>
<feature type="compositionally biased region" description="Basic and acidic residues" evidence="1">
    <location>
        <begin position="681"/>
        <end position="698"/>
    </location>
</feature>
<dbReference type="AlphaFoldDB" id="A0AAV5A4F8"/>
<feature type="region of interest" description="Disordered" evidence="1">
    <location>
        <begin position="549"/>
        <end position="720"/>
    </location>
</feature>
<keyword evidence="4" id="KW-1185">Reference proteome</keyword>
<dbReference type="PANTHER" id="PTHR28014">
    <property type="entry name" value="NEGATIVE REGULATOR OF RAS-CAMP PATHWAY"/>
    <property type="match status" value="1"/>
</dbReference>
<feature type="compositionally biased region" description="Polar residues" evidence="1">
    <location>
        <begin position="1049"/>
        <end position="1065"/>
    </location>
</feature>
<feature type="compositionally biased region" description="Polar residues" evidence="1">
    <location>
        <begin position="986"/>
        <end position="1002"/>
    </location>
</feature>
<feature type="region of interest" description="Disordered" evidence="1">
    <location>
        <begin position="974"/>
        <end position="1033"/>
    </location>
</feature>
<feature type="compositionally biased region" description="Polar residues" evidence="1">
    <location>
        <begin position="122"/>
        <end position="133"/>
    </location>
</feature>
<dbReference type="GO" id="GO:0031930">
    <property type="term" value="P:mitochondria-nucleus signaling pathway"/>
    <property type="evidence" value="ECO:0007669"/>
    <property type="project" value="TreeGrafter"/>
</dbReference>
<reference evidence="3" key="1">
    <citation type="submission" date="2021-10" db="EMBL/GenBank/DDBJ databases">
        <title>De novo Genome Assembly of Clathrus columnatus (Basidiomycota, Fungi) Using Illumina and Nanopore Sequence Data.</title>
        <authorList>
            <person name="Ogiso-Tanaka E."/>
            <person name="Itagaki H."/>
            <person name="Hosoya T."/>
            <person name="Hosaka K."/>
        </authorList>
    </citation>
    <scope>NUCLEOTIDE SEQUENCE</scope>
    <source>
        <strain evidence="3">MO-923</strain>
    </source>
</reference>
<feature type="region of interest" description="Disordered" evidence="1">
    <location>
        <begin position="94"/>
        <end position="133"/>
    </location>
</feature>
<feature type="compositionally biased region" description="Basic and acidic residues" evidence="1">
    <location>
        <begin position="656"/>
        <end position="670"/>
    </location>
</feature>
<dbReference type="InterPro" id="IPR013860">
    <property type="entry name" value="AreA_GATA"/>
</dbReference>
<gene>
    <name evidence="3" type="ORF">Clacol_002548</name>
</gene>
<name>A0AAV5A4F8_9AGAM</name>
<feature type="region of interest" description="Disordered" evidence="1">
    <location>
        <begin position="816"/>
        <end position="881"/>
    </location>
</feature>
<sequence length="1208" mass="130713">MLPGNLPRPLLSLIFEPVASIRNSDEDAVGSLWSVFTKVSNAMSDGQRLENMTWRLWHRAYTRRTATMRHSTPTGDDSDLNMRRTLLLSPSLSFSSSSEATSNSSDWDRDTAVGDSEGSIPKSYNHTRSESVQHTSVISPYLEGVDNSPIVQATISSPAPSVLAETLPRPLKGVDTCTRESPMAPSLDSSPRVVQDSDAGVRSEIAQFLDKTSPVSHHQHQSVFLSQSNTREYSSSHDLSTLQISQGGYDVEGSISISSSPIPSRKQNSPDPADHPAVTEVSPAIVSSTRISTALPESLTVGKLISRMLAGTIVLTKPLQQSISDSAGILQCSDSVYGKRECMSPRVQIIVPPESPSLNPNSALTSAASTPRQTFPTVVVVNPTPHPTPPATPSIEATEKTFVLSPSTVAVIPPPRLALDVNIAGTTLSPSRNNTQLATPVSLGKHSNSLNDHVTLEIPGQRLSGSVVPESVVFTASTNTSLSSRLSGTGNLIALPDRPMNSSDIASHLPTPAAELTPDMSNGTSKAINVPIQAATPAVTSEDKKFFLAMPHSGSHGSGHDSTESPDSFGTDGIDVRRRDTALGSPLLNLRDSFPRPQIPSRREEEMSSSFSASSPAGHPPSITSSRGGGVSRLKSRATFTVSSGGGRRKGSSKKSVKDVYKREIEKRLSSTDNQPVDESVESKERRSLKGKEVDAIERSAVVPSLSPPPASAGTNNAVGHVPRVKTMHNLLPLSRLNNNTEHQINLRQLPTNPPRRPASPFRQHDARPNAPNGGGPAEPPQANQQRVQYNPQLVGHLGLGHLPTIPPRPRRQIEITETSSDYSTTDTGDDSWESDSGSVEEKKENISNGHSSSKGRRSNLSKGEKMRHSNNRQRDPGESVRDAALEAQRQRDMFQKLPPRTYSNLGQLPRTKSGLSMLFRPDPELVPAGHPYRTSRSSQDLLARNWSIPALPLAMTAIQQRAFPVAPIEANVTASSVKSKEVNGSIVTSLPRRSSAAQAQHNGGGYRPRGKPADQEEESDSDDPDDRIPLPNSVAERRLAALVRRGSRSQVHSPSTSQKQSSKIQVKGEVQADSSQTVVRTATMPVLPHQFLEPAPLQTPHEIRRRIISEELDEELRRNLLWERSQNQIPGRPPRQNGSILPGPWRTLTMSKVPPPEAPQSTRPPSEPHVESQIQNTENPSKSQLFSTQRTKSWAGEYHATGCKLSL</sequence>
<dbReference type="Pfam" id="PF08550">
    <property type="entry name" value="GATA_AreA"/>
    <property type="match status" value="1"/>
</dbReference>
<feature type="compositionally biased region" description="Low complexity" evidence="1">
    <location>
        <begin position="254"/>
        <end position="264"/>
    </location>
</feature>
<feature type="compositionally biased region" description="Polar residues" evidence="1">
    <location>
        <begin position="1173"/>
        <end position="1192"/>
    </location>
</feature>
<comment type="caution">
    <text evidence="3">The sequence shown here is derived from an EMBL/GenBank/DDBJ whole genome shotgun (WGS) entry which is preliminary data.</text>
</comment>
<feature type="compositionally biased region" description="Acidic residues" evidence="1">
    <location>
        <begin position="1016"/>
        <end position="1026"/>
    </location>
</feature>
<dbReference type="PANTHER" id="PTHR28014:SF1">
    <property type="entry name" value="NEGATIVE REGULATOR OF RAS-CAMP PATHWAY"/>
    <property type="match status" value="1"/>
</dbReference>
<dbReference type="Proteomes" id="UP001050691">
    <property type="component" value="Unassembled WGS sequence"/>
</dbReference>
<evidence type="ECO:0000256" key="1">
    <source>
        <dbReference type="SAM" id="MobiDB-lite"/>
    </source>
</evidence>
<dbReference type="GO" id="GO:0005737">
    <property type="term" value="C:cytoplasm"/>
    <property type="evidence" value="ECO:0007669"/>
    <property type="project" value="TreeGrafter"/>
</dbReference>
<dbReference type="GO" id="GO:0000122">
    <property type="term" value="P:negative regulation of transcription by RNA polymerase II"/>
    <property type="evidence" value="ECO:0007669"/>
    <property type="project" value="TreeGrafter"/>
</dbReference>
<accession>A0AAV5A4F8</accession>
<feature type="region of interest" description="Disordered" evidence="1">
    <location>
        <begin position="253"/>
        <end position="278"/>
    </location>
</feature>
<organism evidence="3 4">
    <name type="scientific">Clathrus columnatus</name>
    <dbReference type="NCBI Taxonomy" id="1419009"/>
    <lineage>
        <taxon>Eukaryota</taxon>
        <taxon>Fungi</taxon>
        <taxon>Dikarya</taxon>
        <taxon>Basidiomycota</taxon>
        <taxon>Agaricomycotina</taxon>
        <taxon>Agaricomycetes</taxon>
        <taxon>Phallomycetidae</taxon>
        <taxon>Phallales</taxon>
        <taxon>Clathraceae</taxon>
        <taxon>Clathrus</taxon>
    </lineage>
</organism>
<feature type="domain" description="Nitrogen regulatory protein areA GATA-like" evidence="2">
    <location>
        <begin position="32"/>
        <end position="59"/>
    </location>
</feature>
<proteinExistence type="predicted"/>
<feature type="region of interest" description="Disordered" evidence="1">
    <location>
        <begin position="1045"/>
        <end position="1077"/>
    </location>
</feature>
<dbReference type="GO" id="GO:0006808">
    <property type="term" value="P:regulation of nitrogen utilization"/>
    <property type="evidence" value="ECO:0007669"/>
    <property type="project" value="TreeGrafter"/>
</dbReference>
<feature type="compositionally biased region" description="Low complexity" evidence="1">
    <location>
        <begin position="94"/>
        <end position="105"/>
    </location>
</feature>